<feature type="compositionally biased region" description="Polar residues" evidence="1">
    <location>
        <begin position="466"/>
        <end position="478"/>
    </location>
</feature>
<evidence type="ECO:0000313" key="2">
    <source>
        <dbReference type="EMBL" id="EEB21905.1"/>
    </source>
</evidence>
<protein>
    <recommendedName>
        <fullName evidence="4">Phage portal protein</fullName>
    </recommendedName>
</protein>
<dbReference type="InterPro" id="IPR021145">
    <property type="entry name" value="Portal_protein_SPP1_Gp6-like"/>
</dbReference>
<accession>B6XUI9</accession>
<reference evidence="2 3" key="1">
    <citation type="submission" date="2008-10" db="EMBL/GenBank/DDBJ databases">
        <title>Draft genome sequence of Bifidobacterium catenulatum (DSM 16992).</title>
        <authorList>
            <person name="Sudarsanam P."/>
            <person name="Ley R."/>
            <person name="Guruge J."/>
            <person name="Turnbaugh P.J."/>
            <person name="Mahowald M."/>
            <person name="Liep D."/>
            <person name="Gordon J."/>
        </authorList>
    </citation>
    <scope>NUCLEOTIDE SEQUENCE [LARGE SCALE GENOMIC DNA]</scope>
    <source>
        <strain evidence="2 3">DSM 16992</strain>
    </source>
</reference>
<sequence length="489" mass="54927">MIFMVEFSALGPISGIPDSDMDTVQRLYRVWIRKYERNALRTEYYNAHERVKNLGIAVPDKLASRFHACVGWPAKAVKTLADLSVFDGFHLPDGEDTHGVEQIMDANRFDLIVPETIINAYTHSCAFLTVFQDPDDGRRVRVIPRPATWSAAIWDYMRNRIKAALTITDIDEYGDVTDMNIWLPNMVYRCFRNHGAWKAVACPNDWPYPTVVPVCYDPQAERPFGRSRITRPLMALTDAAIRTMLRMEVGAEFYSAPSLWFLGLDPEAFQDKWSSLVSSINSVSRDQNDEIPTLQQVRQMTMQPHSDMLRTIALMVSSETSIPVNDLGITMDNPASAEAMMAAERKLSREADRQNHLFSYALEETIRMVVCLQEHIPPSDMPDTLTGIRCQWQPTKEISIGARADAFSKIAGVSEAFARSETGWRYAGFDHDDIADIMDTIRSQDARGILDRLVGDAGKAQKQDSETQQADATETRNAGESADVGGLTA</sequence>
<comment type="caution">
    <text evidence="2">The sequence shown here is derived from an EMBL/GenBank/DDBJ whole genome shotgun (WGS) entry which is preliminary data.</text>
</comment>
<dbReference type="Pfam" id="PF05133">
    <property type="entry name" value="SPP1_portal"/>
    <property type="match status" value="1"/>
</dbReference>
<evidence type="ECO:0000256" key="1">
    <source>
        <dbReference type="SAM" id="MobiDB-lite"/>
    </source>
</evidence>
<evidence type="ECO:0000313" key="3">
    <source>
        <dbReference type="Proteomes" id="UP000003882"/>
    </source>
</evidence>
<gene>
    <name evidence="2" type="ORF">BIFCAT_00875</name>
</gene>
<dbReference type="Proteomes" id="UP000003882">
    <property type="component" value="Unassembled WGS sequence"/>
</dbReference>
<dbReference type="eggNOG" id="ENOG502Z839">
    <property type="taxonomic scope" value="Bacteria"/>
</dbReference>
<dbReference type="EMBL" id="ABXY01000011">
    <property type="protein sequence ID" value="EEB21905.1"/>
    <property type="molecule type" value="Genomic_DNA"/>
</dbReference>
<evidence type="ECO:0008006" key="4">
    <source>
        <dbReference type="Google" id="ProtNLM"/>
    </source>
</evidence>
<feature type="region of interest" description="Disordered" evidence="1">
    <location>
        <begin position="457"/>
        <end position="489"/>
    </location>
</feature>
<name>B6XUI9_9BIFI</name>
<reference evidence="2 3" key="2">
    <citation type="submission" date="2008-10" db="EMBL/GenBank/DDBJ databases">
        <authorList>
            <person name="Fulton L."/>
            <person name="Clifton S."/>
            <person name="Fulton B."/>
            <person name="Xu J."/>
            <person name="Minx P."/>
            <person name="Pepin K.H."/>
            <person name="Johnson M."/>
            <person name="Bhonagiri V."/>
            <person name="Nash W.E."/>
            <person name="Mardis E.R."/>
            <person name="Wilson R.K."/>
        </authorList>
    </citation>
    <scope>NUCLEOTIDE SEQUENCE [LARGE SCALE GENOMIC DNA]</scope>
    <source>
        <strain evidence="2 3">DSM 16992</strain>
    </source>
</reference>
<proteinExistence type="predicted"/>
<dbReference type="AlphaFoldDB" id="B6XUI9"/>
<organism evidence="2 3">
    <name type="scientific">Bifidobacterium catenulatum DSM 16992 = JCM 1194 = LMG 11043</name>
    <dbReference type="NCBI Taxonomy" id="566552"/>
    <lineage>
        <taxon>Bacteria</taxon>
        <taxon>Bacillati</taxon>
        <taxon>Actinomycetota</taxon>
        <taxon>Actinomycetes</taxon>
        <taxon>Bifidobacteriales</taxon>
        <taxon>Bifidobacteriaceae</taxon>
        <taxon>Bifidobacterium</taxon>
    </lineage>
</organism>